<evidence type="ECO:0000313" key="2">
    <source>
        <dbReference type="EMBL" id="CAD8142225.1"/>
    </source>
</evidence>
<protein>
    <submittedName>
        <fullName evidence="2">Uncharacterized protein</fullName>
    </submittedName>
</protein>
<keyword evidence="1" id="KW-1133">Transmembrane helix</keyword>
<accession>A0A8S1SNC3</accession>
<feature type="transmembrane region" description="Helical" evidence="1">
    <location>
        <begin position="23"/>
        <end position="45"/>
    </location>
</feature>
<keyword evidence="1" id="KW-0812">Transmembrane</keyword>
<evidence type="ECO:0000256" key="1">
    <source>
        <dbReference type="SAM" id="Phobius"/>
    </source>
</evidence>
<gene>
    <name evidence="2" type="ORF">PPENT_87.1.T0110029</name>
</gene>
<reference evidence="2" key="1">
    <citation type="submission" date="2021-01" db="EMBL/GenBank/DDBJ databases">
        <authorList>
            <consortium name="Genoscope - CEA"/>
            <person name="William W."/>
        </authorList>
    </citation>
    <scope>NUCLEOTIDE SEQUENCE</scope>
</reference>
<evidence type="ECO:0000313" key="3">
    <source>
        <dbReference type="Proteomes" id="UP000689195"/>
    </source>
</evidence>
<keyword evidence="1" id="KW-0472">Membrane</keyword>
<dbReference type="AlphaFoldDB" id="A0A8S1SNC3"/>
<keyword evidence="3" id="KW-1185">Reference proteome</keyword>
<sequence>MTCFWMDLLDCCQQAQALIDYTWLFLLQYIAHFSFSANSSVLFILHKLAFKQGIKRQDPLQMDLSSKFYQGQSREATDIIKNIQKIQKRPYILWILEQNCIANIS</sequence>
<organism evidence="2 3">
    <name type="scientific">Paramecium pentaurelia</name>
    <dbReference type="NCBI Taxonomy" id="43138"/>
    <lineage>
        <taxon>Eukaryota</taxon>
        <taxon>Sar</taxon>
        <taxon>Alveolata</taxon>
        <taxon>Ciliophora</taxon>
        <taxon>Intramacronucleata</taxon>
        <taxon>Oligohymenophorea</taxon>
        <taxon>Peniculida</taxon>
        <taxon>Parameciidae</taxon>
        <taxon>Paramecium</taxon>
    </lineage>
</organism>
<proteinExistence type="predicted"/>
<dbReference type="Proteomes" id="UP000689195">
    <property type="component" value="Unassembled WGS sequence"/>
</dbReference>
<comment type="caution">
    <text evidence="2">The sequence shown here is derived from an EMBL/GenBank/DDBJ whole genome shotgun (WGS) entry which is preliminary data.</text>
</comment>
<dbReference type="EMBL" id="CAJJDO010000011">
    <property type="protein sequence ID" value="CAD8142225.1"/>
    <property type="molecule type" value="Genomic_DNA"/>
</dbReference>
<name>A0A8S1SNC3_9CILI</name>